<keyword evidence="5" id="KW-1185">Reference proteome</keyword>
<dbReference type="GO" id="GO:0032993">
    <property type="term" value="C:protein-DNA complex"/>
    <property type="evidence" value="ECO:0007669"/>
    <property type="project" value="TreeGrafter"/>
</dbReference>
<dbReference type="GO" id="GO:0032131">
    <property type="term" value="F:alkylated DNA binding"/>
    <property type="evidence" value="ECO:0007669"/>
    <property type="project" value="TreeGrafter"/>
</dbReference>
<protein>
    <submittedName>
        <fullName evidence="4">3-methyladenine DNA glycosylase/8-oxoguanine DNA glycosylase</fullName>
    </submittedName>
</protein>
<dbReference type="InterPro" id="IPR011257">
    <property type="entry name" value="DNA_glycosylase"/>
</dbReference>
<dbReference type="Gene3D" id="1.10.340.30">
    <property type="entry name" value="Hypothetical protein, domain 2"/>
    <property type="match status" value="1"/>
</dbReference>
<dbReference type="AlphaFoldDB" id="A0A841D0T9"/>
<keyword evidence="2" id="KW-0234">DNA repair</keyword>
<evidence type="ECO:0000256" key="3">
    <source>
        <dbReference type="SAM" id="MobiDB-lite"/>
    </source>
</evidence>
<dbReference type="GO" id="GO:0006307">
    <property type="term" value="P:DNA alkylation repair"/>
    <property type="evidence" value="ECO:0007669"/>
    <property type="project" value="TreeGrafter"/>
</dbReference>
<dbReference type="GO" id="GO:0006285">
    <property type="term" value="P:base-excision repair, AP site formation"/>
    <property type="evidence" value="ECO:0007669"/>
    <property type="project" value="TreeGrafter"/>
</dbReference>
<keyword evidence="1" id="KW-0227">DNA damage</keyword>
<feature type="region of interest" description="Disordered" evidence="3">
    <location>
        <begin position="1"/>
        <end position="59"/>
    </location>
</feature>
<feature type="compositionally biased region" description="Low complexity" evidence="3">
    <location>
        <begin position="18"/>
        <end position="47"/>
    </location>
</feature>
<dbReference type="PANTHER" id="PTHR43003">
    <property type="entry name" value="DNA-3-METHYLADENINE GLYCOSYLASE"/>
    <property type="match status" value="1"/>
</dbReference>
<dbReference type="InterPro" id="IPR051912">
    <property type="entry name" value="Alkylbase_DNA_Glycosylase/TA"/>
</dbReference>
<comment type="caution">
    <text evidence="4">The sequence shown here is derived from an EMBL/GenBank/DDBJ whole genome shotgun (WGS) entry which is preliminary data.</text>
</comment>
<dbReference type="GO" id="GO:0008725">
    <property type="term" value="F:DNA-3-methyladenine glycosylase activity"/>
    <property type="evidence" value="ECO:0007669"/>
    <property type="project" value="TreeGrafter"/>
</dbReference>
<organism evidence="4 5">
    <name type="scientific">Planomonospora venezuelensis</name>
    <dbReference type="NCBI Taxonomy" id="1999"/>
    <lineage>
        <taxon>Bacteria</taxon>
        <taxon>Bacillati</taxon>
        <taxon>Actinomycetota</taxon>
        <taxon>Actinomycetes</taxon>
        <taxon>Streptosporangiales</taxon>
        <taxon>Streptosporangiaceae</taxon>
        <taxon>Planomonospora</taxon>
    </lineage>
</organism>
<dbReference type="Proteomes" id="UP000562352">
    <property type="component" value="Unassembled WGS sequence"/>
</dbReference>
<dbReference type="PANTHER" id="PTHR43003:SF6">
    <property type="entry name" value="DNA GLYCOSYLASE"/>
    <property type="match status" value="1"/>
</dbReference>
<evidence type="ECO:0000256" key="1">
    <source>
        <dbReference type="ARBA" id="ARBA00022763"/>
    </source>
</evidence>
<reference evidence="4 5" key="1">
    <citation type="submission" date="2020-08" db="EMBL/GenBank/DDBJ databases">
        <title>Genomic Encyclopedia of Type Strains, Phase III (KMG-III): the genomes of soil and plant-associated and newly described type strains.</title>
        <authorList>
            <person name="Whitman W."/>
        </authorList>
    </citation>
    <scope>NUCLEOTIDE SEQUENCE [LARGE SCALE GENOMIC DNA]</scope>
    <source>
        <strain evidence="4 5">CECT 3303</strain>
    </source>
</reference>
<feature type="compositionally biased region" description="Basic and acidic residues" evidence="3">
    <location>
        <begin position="48"/>
        <end position="59"/>
    </location>
</feature>
<gene>
    <name evidence="4" type="ORF">FHS22_001393</name>
</gene>
<dbReference type="GO" id="GO:0005737">
    <property type="term" value="C:cytoplasm"/>
    <property type="evidence" value="ECO:0007669"/>
    <property type="project" value="TreeGrafter"/>
</dbReference>
<sequence length="346" mass="36906">MDLRYGPAPSAGPEAATPSAGPEGAESPGGPEGAEPSGGAEGAAGRSGARERRWRPEGPLDLRLTLHPYRRGDGDPTWRVTPGGAIWRTCRTPCGPGTLRLSPQGGEVLGSAWGPGAGWLLETMPALLGADDDLSGFVPGHEAVRRAAGSHPGLRIGRTSRVLEALVPAVLEQKVVLAEARRAWRWLLARYGEPAPGPAPEGMRVFPEPEVWWSIPSWDWHRAGAEAVRARTIANAARHAAKLEAAGESAGLDLLLRALPGVGVWTSAEVRQRSHGDPDALSVGDYHLPSLVGWSLTGRRTDDAGMLRLLAPYRGHRHRAARLLALTGRRPPARGPRTAPRDYRSF</sequence>
<dbReference type="GO" id="GO:0043916">
    <property type="term" value="F:DNA-7-methylguanine glycosylase activity"/>
    <property type="evidence" value="ECO:0007669"/>
    <property type="project" value="TreeGrafter"/>
</dbReference>
<dbReference type="EMBL" id="JACHJJ010000003">
    <property type="protein sequence ID" value="MBB5962134.1"/>
    <property type="molecule type" value="Genomic_DNA"/>
</dbReference>
<name>A0A841D0T9_PLAVE</name>
<dbReference type="SUPFAM" id="SSF48150">
    <property type="entry name" value="DNA-glycosylase"/>
    <property type="match status" value="1"/>
</dbReference>
<evidence type="ECO:0000313" key="5">
    <source>
        <dbReference type="Proteomes" id="UP000562352"/>
    </source>
</evidence>
<evidence type="ECO:0000256" key="2">
    <source>
        <dbReference type="ARBA" id="ARBA00023204"/>
    </source>
</evidence>
<accession>A0A841D0T9</accession>
<proteinExistence type="predicted"/>
<evidence type="ECO:0000313" key="4">
    <source>
        <dbReference type="EMBL" id="MBB5962134.1"/>
    </source>
</evidence>